<sequence length="167" mass="19169">MYILFFAFISFVLSDIYRVYNTNQLVNENLCFSGDYTGDPDKVDEFPCDDTNCGLFVEYPGYAKKLKRQRLIFLTCGDGHGVCEGGEHPPQREFWEGRDGKVIKGTMDCCQGKLCNAPNFTMLNYYLKDQEVMKRKWNDEGDGEESSSVANLKFASTILIILLKRFF</sequence>
<name>A0AAF3EMZ4_9BILA</name>
<keyword evidence="1" id="KW-1185">Reference proteome</keyword>
<evidence type="ECO:0000313" key="2">
    <source>
        <dbReference type="WBParaSite" id="MBELARI_LOCUS15408"/>
    </source>
</evidence>
<organism evidence="1 2">
    <name type="scientific">Mesorhabditis belari</name>
    <dbReference type="NCBI Taxonomy" id="2138241"/>
    <lineage>
        <taxon>Eukaryota</taxon>
        <taxon>Metazoa</taxon>
        <taxon>Ecdysozoa</taxon>
        <taxon>Nematoda</taxon>
        <taxon>Chromadorea</taxon>
        <taxon>Rhabditida</taxon>
        <taxon>Rhabditina</taxon>
        <taxon>Rhabditomorpha</taxon>
        <taxon>Rhabditoidea</taxon>
        <taxon>Rhabditidae</taxon>
        <taxon>Mesorhabditinae</taxon>
        <taxon>Mesorhabditis</taxon>
    </lineage>
</organism>
<dbReference type="Proteomes" id="UP000887575">
    <property type="component" value="Unassembled WGS sequence"/>
</dbReference>
<protein>
    <submittedName>
        <fullName evidence="2">Uncharacterized protein</fullName>
    </submittedName>
</protein>
<evidence type="ECO:0000313" key="1">
    <source>
        <dbReference type="Proteomes" id="UP000887575"/>
    </source>
</evidence>
<accession>A0AAF3EMZ4</accession>
<dbReference type="WBParaSite" id="MBELARI_LOCUS15408">
    <property type="protein sequence ID" value="MBELARI_LOCUS15408"/>
    <property type="gene ID" value="MBELARI_LOCUS15408"/>
</dbReference>
<dbReference type="AlphaFoldDB" id="A0AAF3EMZ4"/>
<proteinExistence type="predicted"/>
<reference evidence="2" key="1">
    <citation type="submission" date="2024-02" db="UniProtKB">
        <authorList>
            <consortium name="WormBaseParasite"/>
        </authorList>
    </citation>
    <scope>IDENTIFICATION</scope>
</reference>